<feature type="transmembrane region" description="Helical" evidence="1">
    <location>
        <begin position="135"/>
        <end position="154"/>
    </location>
</feature>
<dbReference type="AlphaFoldDB" id="R4UV54"/>
<proteinExistence type="evidence at transcript level"/>
<feature type="transmembrane region" description="Helical" evidence="1">
    <location>
        <begin position="112"/>
        <end position="129"/>
    </location>
</feature>
<feature type="transmembrane region" description="Helical" evidence="1">
    <location>
        <begin position="7"/>
        <end position="32"/>
    </location>
</feature>
<reference evidence="2" key="1">
    <citation type="submission" date="2013-02" db="EMBL/GenBank/DDBJ databases">
        <title>Immune-Related transcriptome of Coptotermes formosanus Shiraki workers: the defense mechanism.</title>
        <authorList>
            <person name="Hussain A."/>
            <person name="Li Y.F."/>
            <person name="Wen S.Y."/>
        </authorList>
    </citation>
    <scope>NUCLEOTIDE SEQUENCE</scope>
</reference>
<evidence type="ECO:0000313" key="2">
    <source>
        <dbReference type="EMBL" id="AGM32121.1"/>
    </source>
</evidence>
<organism evidence="2">
    <name type="scientific">Coptotermes formosanus</name>
    <name type="common">Formosan subterranean termite</name>
    <dbReference type="NCBI Taxonomy" id="36987"/>
    <lineage>
        <taxon>Eukaryota</taxon>
        <taxon>Metazoa</taxon>
        <taxon>Ecdysozoa</taxon>
        <taxon>Arthropoda</taxon>
        <taxon>Hexapoda</taxon>
        <taxon>Insecta</taxon>
        <taxon>Pterygota</taxon>
        <taxon>Neoptera</taxon>
        <taxon>Polyneoptera</taxon>
        <taxon>Dictyoptera</taxon>
        <taxon>Blattodea</taxon>
        <taxon>Blattoidea</taxon>
        <taxon>Termitoidae</taxon>
        <taxon>Rhinotermitidae</taxon>
        <taxon>Coptotermes</taxon>
    </lineage>
</organism>
<evidence type="ECO:0000256" key="1">
    <source>
        <dbReference type="SAM" id="Phobius"/>
    </source>
</evidence>
<keyword evidence="1" id="KW-0812">Transmembrane</keyword>
<sequence length="156" mass="16581">MGVDTGLILGILAFVIAVIGAAAHFSFVSFILDSDTYKAKYLLASGFGNDPSKCPKKFSETFHNPAIFCDNLKWSLVSLAWVSGLIFLVLAIIEILLLLSATKDFVKFASQFTVRGIVYLVLGVPTLGIAGDLGIAAGVLLIVIGIVFVIMGIINN</sequence>
<keyword evidence="1" id="KW-0472">Membrane</keyword>
<protein>
    <submittedName>
        <fullName evidence="2">Uncharacterized protein</fullName>
    </submittedName>
</protein>
<dbReference type="EMBL" id="KC632307">
    <property type="protein sequence ID" value="AGM32121.1"/>
    <property type="molecule type" value="mRNA"/>
</dbReference>
<accession>R4UV54</accession>
<feature type="transmembrane region" description="Helical" evidence="1">
    <location>
        <begin position="80"/>
        <end position="100"/>
    </location>
</feature>
<name>R4UV54_COPFO</name>
<keyword evidence="1" id="KW-1133">Transmembrane helix</keyword>